<keyword evidence="3" id="KW-1185">Reference proteome</keyword>
<keyword evidence="2" id="KW-0472">Membrane</keyword>
<dbReference type="PANTHER" id="PTHR35170">
    <property type="entry name" value="PROTEIN DD3-3"/>
    <property type="match status" value="1"/>
</dbReference>
<feature type="transmembrane region" description="Helical" evidence="2">
    <location>
        <begin position="732"/>
        <end position="756"/>
    </location>
</feature>
<dbReference type="PANTHER" id="PTHR35170:SF1">
    <property type="entry name" value="PROTEIN DD3-3"/>
    <property type="match status" value="1"/>
</dbReference>
<reference evidence="4" key="1">
    <citation type="submission" date="2025-08" db="UniProtKB">
        <authorList>
            <consortium name="RefSeq"/>
        </authorList>
    </citation>
    <scope>IDENTIFICATION</scope>
</reference>
<feature type="region of interest" description="Disordered" evidence="1">
    <location>
        <begin position="174"/>
        <end position="193"/>
    </location>
</feature>
<evidence type="ECO:0000256" key="1">
    <source>
        <dbReference type="SAM" id="MobiDB-lite"/>
    </source>
</evidence>
<proteinExistence type="predicted"/>
<accession>A0A9W3A524</accession>
<sequence>MTWLKKIKREETMMFEKYLLSSSSYGVLVYMILTSSVKCDIYLHNPRGSNNRLDEQTRERTNGNNNFDSQNNDRGGYNVGSLLYYQGSILSIEWTNQHSCHGPNNNCELILQYMCDSDVRDGVTTTTIPANRAQCENYNCDMDRRYRMHENYAYYQECSLRERNKGLFTADQNLKNQNSARSTRQNPQATRRGYECPEERDYYPYWHPSPWVDIAVLTNDVSRCYYYRNESQNVKSRWACVFPPAVMELINNKLVLPNNKNACETFELPKNIDSEIRKPVWKEFPAHGVPAPECRETEYSRDNHLGNGYGGHPLMYNWTIPNYLEHESCVLRIRYNISTNDYSPWNTYAADNGKIQLAPTLGFNNETQASSRGYIFKTNPEVNIFPGTGINLSLRLAINTAQYGRVFQDRSHTFAVRKRPDDLTDCNIYNLNVRGKRGNIVQVYPGVEYDFVPNDLNMGVGECVHIQWTGSNTNPGNNDGQGLAGTDRNNIVLLGHQPFSDGVQRSGIYGHYSLNLPMRAENMTFLGWSKEDAMTLAFSDPGQFRGEVSELDDAGTYFNLQPRKVTAKGTYHYMSTRNNNFSNRDQKGKITVSSDSFAARAIGKMGGTLTLEPGLAKLVVQEDTFGTLQNVRIVKMSVEDGKAALSAANRELTQGDSYASDFFVIHPEELISEEGKSFTLELKLNDDSSGVEVYHAVQFSGWSKVNADIGSGVAKLQATRGGVYVARKETNVGMIVGIVIACIVVVAIIVASVIYFRRNPKKWQAIGKTCRAAKRSTQSKV</sequence>
<gene>
    <name evidence="4" type="primary">LOC106053260</name>
</gene>
<keyword evidence="2" id="KW-0812">Transmembrane</keyword>
<feature type="compositionally biased region" description="Basic and acidic residues" evidence="1">
    <location>
        <begin position="52"/>
        <end position="61"/>
    </location>
</feature>
<dbReference type="OMA" id="TNQHSCS"/>
<dbReference type="GeneID" id="106053260"/>
<dbReference type="RefSeq" id="XP_055882279.1">
    <property type="nucleotide sequence ID" value="XM_056026304.1"/>
</dbReference>
<dbReference type="OrthoDB" id="167398at2759"/>
<keyword evidence="2" id="KW-1133">Transmembrane helix</keyword>
<dbReference type="Proteomes" id="UP001165740">
    <property type="component" value="Chromosome 4"/>
</dbReference>
<protein>
    <submittedName>
        <fullName evidence="4">Protein DD3-3-like isoform X1</fullName>
    </submittedName>
</protein>
<evidence type="ECO:0000313" key="4">
    <source>
        <dbReference type="RefSeq" id="XP_055882279.1"/>
    </source>
</evidence>
<name>A0A9W3A524_BIOGL</name>
<feature type="region of interest" description="Disordered" evidence="1">
    <location>
        <begin position="50"/>
        <end position="74"/>
    </location>
</feature>
<evidence type="ECO:0000313" key="3">
    <source>
        <dbReference type="Proteomes" id="UP001165740"/>
    </source>
</evidence>
<dbReference type="AlphaFoldDB" id="A0A9W3A524"/>
<organism evidence="3 4">
    <name type="scientific">Biomphalaria glabrata</name>
    <name type="common">Bloodfluke planorb</name>
    <name type="synonym">Freshwater snail</name>
    <dbReference type="NCBI Taxonomy" id="6526"/>
    <lineage>
        <taxon>Eukaryota</taxon>
        <taxon>Metazoa</taxon>
        <taxon>Spiralia</taxon>
        <taxon>Lophotrochozoa</taxon>
        <taxon>Mollusca</taxon>
        <taxon>Gastropoda</taxon>
        <taxon>Heterobranchia</taxon>
        <taxon>Euthyneura</taxon>
        <taxon>Panpulmonata</taxon>
        <taxon>Hygrophila</taxon>
        <taxon>Lymnaeoidea</taxon>
        <taxon>Planorbidae</taxon>
        <taxon>Biomphalaria</taxon>
    </lineage>
</organism>
<feature type="compositionally biased region" description="Low complexity" evidence="1">
    <location>
        <begin position="62"/>
        <end position="72"/>
    </location>
</feature>
<evidence type="ECO:0000256" key="2">
    <source>
        <dbReference type="SAM" id="Phobius"/>
    </source>
</evidence>
<dbReference type="InterPro" id="IPR053320">
    <property type="entry name" value="Protein_DD3-3_O-glyco"/>
</dbReference>
<feature type="compositionally biased region" description="Polar residues" evidence="1">
    <location>
        <begin position="174"/>
        <end position="189"/>
    </location>
</feature>